<protein>
    <submittedName>
        <fullName evidence="2">Uncharacterized protein</fullName>
    </submittedName>
</protein>
<evidence type="ECO:0000256" key="1">
    <source>
        <dbReference type="SAM" id="MobiDB-lite"/>
    </source>
</evidence>
<feature type="compositionally biased region" description="Low complexity" evidence="1">
    <location>
        <begin position="91"/>
        <end position="108"/>
    </location>
</feature>
<name>A0A9N7UPB9_PLEPL</name>
<feature type="region of interest" description="Disordered" evidence="1">
    <location>
        <begin position="59"/>
        <end position="108"/>
    </location>
</feature>
<dbReference type="EMBL" id="CADEAL010001610">
    <property type="protein sequence ID" value="CAB1433887.1"/>
    <property type="molecule type" value="Genomic_DNA"/>
</dbReference>
<evidence type="ECO:0000313" key="2">
    <source>
        <dbReference type="EMBL" id="CAB1433887.1"/>
    </source>
</evidence>
<comment type="caution">
    <text evidence="2">The sequence shown here is derived from an EMBL/GenBank/DDBJ whole genome shotgun (WGS) entry which is preliminary data.</text>
</comment>
<feature type="non-terminal residue" evidence="2">
    <location>
        <position position="1"/>
    </location>
</feature>
<evidence type="ECO:0000313" key="3">
    <source>
        <dbReference type="Proteomes" id="UP001153269"/>
    </source>
</evidence>
<gene>
    <name evidence="2" type="ORF">PLEPLA_LOCUS21979</name>
</gene>
<accession>A0A9N7UPB9</accession>
<reference evidence="2" key="1">
    <citation type="submission" date="2020-03" db="EMBL/GenBank/DDBJ databases">
        <authorList>
            <person name="Weist P."/>
        </authorList>
    </citation>
    <scope>NUCLEOTIDE SEQUENCE</scope>
</reference>
<dbReference type="AlphaFoldDB" id="A0A9N7UPB9"/>
<sequence>TCLTFSPSWSLQSSDTGLPHIRGQDLKCEASEICNAPTLDTLKPPLHDTEGKSFLVPRPHVRASRPNDPEPPGVKRSALNHERHHRYRLYGARSGSTTTAATRPASVL</sequence>
<keyword evidence="3" id="KW-1185">Reference proteome</keyword>
<organism evidence="2 3">
    <name type="scientific">Pleuronectes platessa</name>
    <name type="common">European plaice</name>
    <dbReference type="NCBI Taxonomy" id="8262"/>
    <lineage>
        <taxon>Eukaryota</taxon>
        <taxon>Metazoa</taxon>
        <taxon>Chordata</taxon>
        <taxon>Craniata</taxon>
        <taxon>Vertebrata</taxon>
        <taxon>Euteleostomi</taxon>
        <taxon>Actinopterygii</taxon>
        <taxon>Neopterygii</taxon>
        <taxon>Teleostei</taxon>
        <taxon>Neoteleostei</taxon>
        <taxon>Acanthomorphata</taxon>
        <taxon>Carangaria</taxon>
        <taxon>Pleuronectiformes</taxon>
        <taxon>Pleuronectoidei</taxon>
        <taxon>Pleuronectidae</taxon>
        <taxon>Pleuronectes</taxon>
    </lineage>
</organism>
<proteinExistence type="predicted"/>
<dbReference type="Proteomes" id="UP001153269">
    <property type="component" value="Unassembled WGS sequence"/>
</dbReference>